<dbReference type="InterPro" id="IPR036875">
    <property type="entry name" value="Znf_CCHC_sf"/>
</dbReference>
<evidence type="ECO:0000256" key="2">
    <source>
        <dbReference type="SAM" id="MobiDB-lite"/>
    </source>
</evidence>
<dbReference type="AlphaFoldDB" id="L8GA98"/>
<name>L8GA98_PSED2</name>
<dbReference type="EMBL" id="GL573250">
    <property type="protein sequence ID" value="ELR10100.1"/>
    <property type="molecule type" value="Genomic_DNA"/>
</dbReference>
<accession>L8GA98</accession>
<dbReference type="GO" id="GO:0003676">
    <property type="term" value="F:nucleic acid binding"/>
    <property type="evidence" value="ECO:0007669"/>
    <property type="project" value="InterPro"/>
</dbReference>
<dbReference type="VEuPathDB" id="FungiDB:GMDG_04500"/>
<keyword evidence="1" id="KW-0863">Zinc-finger</keyword>
<evidence type="ECO:0000256" key="1">
    <source>
        <dbReference type="PROSITE-ProRule" id="PRU00047"/>
    </source>
</evidence>
<dbReference type="PROSITE" id="PS50158">
    <property type="entry name" value="ZF_CCHC"/>
    <property type="match status" value="1"/>
</dbReference>
<keyword evidence="5" id="KW-1185">Reference proteome</keyword>
<gene>
    <name evidence="4" type="ORF">GMDG_04500</name>
</gene>
<feature type="compositionally biased region" description="Polar residues" evidence="2">
    <location>
        <begin position="1"/>
        <end position="19"/>
    </location>
</feature>
<feature type="region of interest" description="Disordered" evidence="2">
    <location>
        <begin position="1"/>
        <end position="32"/>
    </location>
</feature>
<reference evidence="5" key="1">
    <citation type="submission" date="2010-09" db="EMBL/GenBank/DDBJ databases">
        <title>The genome sequence of Geomyces destructans 20631-21.</title>
        <authorList>
            <consortium name="The Broad Institute Genome Sequencing Platform"/>
            <person name="Cuomo C.A."/>
            <person name="Blehert D.S."/>
            <person name="Lorch J.M."/>
            <person name="Young S.K."/>
            <person name="Zeng Q."/>
            <person name="Gargeya S."/>
            <person name="Fitzgerald M."/>
            <person name="Haas B."/>
            <person name="Abouelleil A."/>
            <person name="Alvarado L."/>
            <person name="Arachchi H.M."/>
            <person name="Berlin A."/>
            <person name="Brown A."/>
            <person name="Chapman S.B."/>
            <person name="Chen Z."/>
            <person name="Dunbar C."/>
            <person name="Freedman E."/>
            <person name="Gearin G."/>
            <person name="Gellesch M."/>
            <person name="Goldberg J."/>
            <person name="Griggs A."/>
            <person name="Gujja S."/>
            <person name="Heiman D."/>
            <person name="Howarth C."/>
            <person name="Larson L."/>
            <person name="Lui A."/>
            <person name="MacDonald P.J.P."/>
            <person name="Montmayeur A."/>
            <person name="Murphy C."/>
            <person name="Neiman D."/>
            <person name="Pearson M."/>
            <person name="Priest M."/>
            <person name="Roberts A."/>
            <person name="Saif S."/>
            <person name="Shea T."/>
            <person name="Shenoy N."/>
            <person name="Sisk P."/>
            <person name="Stolte C."/>
            <person name="Sykes S."/>
            <person name="Wortman J."/>
            <person name="Nusbaum C."/>
            <person name="Birren B."/>
        </authorList>
    </citation>
    <scope>NUCLEOTIDE SEQUENCE [LARGE SCALE GENOMIC DNA]</scope>
    <source>
        <strain evidence="5">ATCC MYA-4855 / 20631-21</strain>
    </source>
</reference>
<dbReference type="SMART" id="SM00343">
    <property type="entry name" value="ZnF_C2HC"/>
    <property type="match status" value="1"/>
</dbReference>
<dbReference type="HOGENOM" id="CLU_049644_0_1_1"/>
<feature type="domain" description="CCHC-type" evidence="3">
    <location>
        <begin position="359"/>
        <end position="373"/>
    </location>
</feature>
<dbReference type="GO" id="GO:0008270">
    <property type="term" value="F:zinc ion binding"/>
    <property type="evidence" value="ECO:0007669"/>
    <property type="project" value="UniProtKB-KW"/>
</dbReference>
<sequence length="410" mass="46335">MRKTTSNIPQDNDGQPSRMTTRQTTAAATTAVPSEDIPDRMAFLEAQVQEIKDLLVTLAATQTRIPSTPPVDTPIPTVEVAERRTSPMRNTPETVQLPPLRNTRSPSIPRMYSEDPPNRYKKSTISEKITPLSDGIEHTFMQWSASIRDRLVVNEDHYPTDVSRRALIWGTTTGLAKKYLEPQYLSATHAFRSADEMMDLLGSYFLTGNETEQARNLFDDLQMGEKGHVSETFPEFKARFQSAAITGQVNESEWFRYMWNKLTPQFRSRVAVIKSQWKGDYYTMVRELTAFDQERRRNNELSPLPALARTSTRSTDTAKASASKPMRTTPAPFTRTTFLPKPAIPERVRTAVPAAPGNCFKCGKPGHFQDKCPLNATVKEIDRNDPEAEEQWEEAVELQSDASLEENDEA</sequence>
<feature type="compositionally biased region" description="Polar residues" evidence="2">
    <location>
        <begin position="309"/>
        <end position="320"/>
    </location>
</feature>
<feature type="compositionally biased region" description="Low complexity" evidence="2">
    <location>
        <begin position="327"/>
        <end position="338"/>
    </location>
</feature>
<dbReference type="InParanoid" id="L8GA98"/>
<feature type="region of interest" description="Disordered" evidence="2">
    <location>
        <begin position="296"/>
        <end position="338"/>
    </location>
</feature>
<proteinExistence type="predicted"/>
<dbReference type="InterPro" id="IPR001878">
    <property type="entry name" value="Znf_CCHC"/>
</dbReference>
<dbReference type="SUPFAM" id="SSF57756">
    <property type="entry name" value="Retrovirus zinc finger-like domains"/>
    <property type="match status" value="1"/>
</dbReference>
<keyword evidence="1" id="KW-0862">Zinc</keyword>
<evidence type="ECO:0000259" key="3">
    <source>
        <dbReference type="PROSITE" id="PS50158"/>
    </source>
</evidence>
<feature type="region of interest" description="Disordered" evidence="2">
    <location>
        <begin position="87"/>
        <end position="121"/>
    </location>
</feature>
<dbReference type="STRING" id="658429.L8GA98"/>
<feature type="region of interest" description="Disordered" evidence="2">
    <location>
        <begin position="381"/>
        <end position="410"/>
    </location>
</feature>
<evidence type="ECO:0000313" key="4">
    <source>
        <dbReference type="EMBL" id="ELR10100.1"/>
    </source>
</evidence>
<feature type="compositionally biased region" description="Acidic residues" evidence="2">
    <location>
        <begin position="387"/>
        <end position="396"/>
    </location>
</feature>
<evidence type="ECO:0000313" key="5">
    <source>
        <dbReference type="Proteomes" id="UP000011064"/>
    </source>
</evidence>
<dbReference type="Pfam" id="PF00098">
    <property type="entry name" value="zf-CCHC"/>
    <property type="match status" value="1"/>
</dbReference>
<keyword evidence="1" id="KW-0479">Metal-binding</keyword>
<dbReference type="Proteomes" id="UP000011064">
    <property type="component" value="Unassembled WGS sequence"/>
</dbReference>
<feature type="compositionally biased region" description="Low complexity" evidence="2">
    <location>
        <begin position="20"/>
        <end position="31"/>
    </location>
</feature>
<organism evidence="4 5">
    <name type="scientific">Pseudogymnoascus destructans (strain ATCC MYA-4855 / 20631-21)</name>
    <name type="common">Bat white-nose syndrome fungus</name>
    <name type="synonym">Geomyces destructans</name>
    <dbReference type="NCBI Taxonomy" id="658429"/>
    <lineage>
        <taxon>Eukaryota</taxon>
        <taxon>Fungi</taxon>
        <taxon>Dikarya</taxon>
        <taxon>Ascomycota</taxon>
        <taxon>Pezizomycotina</taxon>
        <taxon>Leotiomycetes</taxon>
        <taxon>Thelebolales</taxon>
        <taxon>Thelebolaceae</taxon>
        <taxon>Pseudogymnoascus</taxon>
    </lineage>
</organism>
<protein>
    <recommendedName>
        <fullName evidence="3">CCHC-type domain-containing protein</fullName>
    </recommendedName>
</protein>
<dbReference type="Gene3D" id="4.10.60.10">
    <property type="entry name" value="Zinc finger, CCHC-type"/>
    <property type="match status" value="1"/>
</dbReference>